<comment type="subcellular location">
    <subcellularLocation>
        <location evidence="1">Nucleus</location>
    </subcellularLocation>
</comment>
<sequence length="591" mass="67520">MMDRYEQAFRQEQKRQQRKTIWTVMSSRQGWAGITHIASYNDLLKFIDHINQVGTFSDTNRDNHHYYHESPLPSILLGNPWGAAAAAIQAQQDTPVIHNDNDNNDNGSDAWSYPALSTMPRDDTILITNQLTNDLLDLYCRTPCCSAIRLPIIDTEEFMARYKGTYTGVNTSYRNDNPSLAPPAKVLVYAICAMTARNAFQVHVWNKKTRNNNNNNNNTSSYDSAYFDMGREISMAYCLEARELLADCYDEPSLDTCRAAILLSYCSYQNGYPGLIYYYEFIAVSMAHDLGLYNGLPRMLTPYDNVLAWSLYYFHIWSQLLRGGSARLAGGWSNPPSLLSLPQPPEIHHKDYYLLSTWAYKFQLQMQRDAVMACILSAEQQGLSAQELADILRPKQIQLDKFYQDLPWEFKQEPSQLRITKKSHQQKNYYQNNNNINNINSSTTTNATTATITMDDRYTTDVDMFVRACILELQVQYHINKILLHYPFLTTPTITPSSGQSHLGICMHAAYSITCAIEASADSCNCPLIGLVFANSVYLKFWRYTKSQFALRCLKRSLDISKTTPTYVHDFEMAKTLVKILEAHVENCGMT</sequence>
<evidence type="ECO:0000256" key="4">
    <source>
        <dbReference type="ARBA" id="ARBA00023163"/>
    </source>
</evidence>
<dbReference type="GO" id="GO:0003677">
    <property type="term" value="F:DNA binding"/>
    <property type="evidence" value="ECO:0007669"/>
    <property type="project" value="InterPro"/>
</dbReference>
<dbReference type="InterPro" id="IPR007219">
    <property type="entry name" value="XnlR_reg_dom"/>
</dbReference>
<dbReference type="InterPro" id="IPR050815">
    <property type="entry name" value="TF_fung"/>
</dbReference>
<evidence type="ECO:0000313" key="8">
    <source>
        <dbReference type="Proteomes" id="UP000646827"/>
    </source>
</evidence>
<proteinExistence type="predicted"/>
<feature type="domain" description="Xylanolytic transcriptional activator regulatory" evidence="6">
    <location>
        <begin position="148"/>
        <end position="297"/>
    </location>
</feature>
<evidence type="ECO:0000256" key="3">
    <source>
        <dbReference type="ARBA" id="ARBA00023015"/>
    </source>
</evidence>
<dbReference type="AlphaFoldDB" id="A0A8H7S8K3"/>
<keyword evidence="3" id="KW-0805">Transcription regulation</keyword>
<dbReference type="GO" id="GO:0005634">
    <property type="term" value="C:nucleus"/>
    <property type="evidence" value="ECO:0007669"/>
    <property type="project" value="UniProtKB-SubCell"/>
</dbReference>
<comment type="caution">
    <text evidence="7">The sequence shown here is derived from an EMBL/GenBank/DDBJ whole genome shotgun (WGS) entry which is preliminary data.</text>
</comment>
<dbReference type="CDD" id="cd12148">
    <property type="entry name" value="fungal_TF_MHR"/>
    <property type="match status" value="1"/>
</dbReference>
<keyword evidence="8" id="KW-1185">Reference proteome</keyword>
<dbReference type="PANTHER" id="PTHR47338">
    <property type="entry name" value="ZN(II)2CYS6 TRANSCRIPTION FACTOR (EUROFUNG)-RELATED"/>
    <property type="match status" value="1"/>
</dbReference>
<name>A0A8H7S8K3_9FUNG</name>
<dbReference type="OrthoDB" id="39175at2759"/>
<reference evidence="7 8" key="1">
    <citation type="submission" date="2020-12" db="EMBL/GenBank/DDBJ databases">
        <title>Metabolic potential, ecology and presence of endohyphal bacteria is reflected in genomic diversity of Mucoromycotina.</title>
        <authorList>
            <person name="Muszewska A."/>
            <person name="Okrasinska A."/>
            <person name="Steczkiewicz K."/>
            <person name="Drgas O."/>
            <person name="Orlowska M."/>
            <person name="Perlinska-Lenart U."/>
            <person name="Aleksandrzak-Piekarczyk T."/>
            <person name="Szatraj K."/>
            <person name="Zielenkiewicz U."/>
            <person name="Pilsyk S."/>
            <person name="Malc E."/>
            <person name="Mieczkowski P."/>
            <person name="Kruszewska J.S."/>
            <person name="Biernat P."/>
            <person name="Pawlowska J."/>
        </authorList>
    </citation>
    <scope>NUCLEOTIDE SEQUENCE [LARGE SCALE GENOMIC DNA]</scope>
    <source>
        <strain evidence="7 8">CBS 142.35</strain>
    </source>
</reference>
<keyword evidence="5" id="KW-0539">Nucleus</keyword>
<dbReference type="GO" id="GO:0006351">
    <property type="term" value="P:DNA-templated transcription"/>
    <property type="evidence" value="ECO:0007669"/>
    <property type="project" value="InterPro"/>
</dbReference>
<gene>
    <name evidence="7" type="ORF">INT45_003446</name>
</gene>
<dbReference type="GO" id="GO:0000981">
    <property type="term" value="F:DNA-binding transcription factor activity, RNA polymerase II-specific"/>
    <property type="evidence" value="ECO:0007669"/>
    <property type="project" value="InterPro"/>
</dbReference>
<protein>
    <recommendedName>
        <fullName evidence="6">Xylanolytic transcriptional activator regulatory domain-containing protein</fullName>
    </recommendedName>
</protein>
<evidence type="ECO:0000259" key="6">
    <source>
        <dbReference type="Pfam" id="PF04082"/>
    </source>
</evidence>
<dbReference type="EMBL" id="JAEPRB010000055">
    <property type="protein sequence ID" value="KAG2223722.1"/>
    <property type="molecule type" value="Genomic_DNA"/>
</dbReference>
<organism evidence="7 8">
    <name type="scientific">Circinella minor</name>
    <dbReference type="NCBI Taxonomy" id="1195481"/>
    <lineage>
        <taxon>Eukaryota</taxon>
        <taxon>Fungi</taxon>
        <taxon>Fungi incertae sedis</taxon>
        <taxon>Mucoromycota</taxon>
        <taxon>Mucoromycotina</taxon>
        <taxon>Mucoromycetes</taxon>
        <taxon>Mucorales</taxon>
        <taxon>Lichtheimiaceae</taxon>
        <taxon>Circinella</taxon>
    </lineage>
</organism>
<dbReference type="GO" id="GO:0008270">
    <property type="term" value="F:zinc ion binding"/>
    <property type="evidence" value="ECO:0007669"/>
    <property type="project" value="InterPro"/>
</dbReference>
<evidence type="ECO:0000256" key="2">
    <source>
        <dbReference type="ARBA" id="ARBA00022723"/>
    </source>
</evidence>
<dbReference type="Pfam" id="PF04082">
    <property type="entry name" value="Fungal_trans"/>
    <property type="match status" value="1"/>
</dbReference>
<accession>A0A8H7S8K3</accession>
<dbReference type="Proteomes" id="UP000646827">
    <property type="component" value="Unassembled WGS sequence"/>
</dbReference>
<evidence type="ECO:0000256" key="1">
    <source>
        <dbReference type="ARBA" id="ARBA00004123"/>
    </source>
</evidence>
<evidence type="ECO:0000313" key="7">
    <source>
        <dbReference type="EMBL" id="KAG2223722.1"/>
    </source>
</evidence>
<dbReference type="PANTHER" id="PTHR47338:SF5">
    <property type="entry name" value="ZN(II)2CYS6 TRANSCRIPTION FACTOR (EUROFUNG)"/>
    <property type="match status" value="1"/>
</dbReference>
<keyword evidence="2" id="KW-0479">Metal-binding</keyword>
<evidence type="ECO:0000256" key="5">
    <source>
        <dbReference type="ARBA" id="ARBA00023242"/>
    </source>
</evidence>
<keyword evidence="4" id="KW-0804">Transcription</keyword>